<dbReference type="Proteomes" id="UP001107558">
    <property type="component" value="Chromosome 2"/>
</dbReference>
<accession>A0A9J6C019</accession>
<proteinExistence type="predicted"/>
<dbReference type="EMBL" id="JADBJN010000002">
    <property type="protein sequence ID" value="KAG5675500.1"/>
    <property type="molecule type" value="Genomic_DNA"/>
</dbReference>
<evidence type="ECO:0000313" key="1">
    <source>
        <dbReference type="EMBL" id="KAG5675500.1"/>
    </source>
</evidence>
<keyword evidence="2" id="KW-1185">Reference proteome</keyword>
<evidence type="ECO:0000313" key="2">
    <source>
        <dbReference type="Proteomes" id="UP001107558"/>
    </source>
</evidence>
<name>A0A9J6C019_POLVA</name>
<dbReference type="AlphaFoldDB" id="A0A9J6C019"/>
<reference evidence="1" key="1">
    <citation type="submission" date="2021-03" db="EMBL/GenBank/DDBJ databases">
        <title>Chromosome level genome of the anhydrobiotic midge Polypedilum vanderplanki.</title>
        <authorList>
            <person name="Yoshida Y."/>
            <person name="Kikawada T."/>
            <person name="Gusev O."/>
        </authorList>
    </citation>
    <scope>NUCLEOTIDE SEQUENCE</scope>
    <source>
        <strain evidence="1">NIAS01</strain>
        <tissue evidence="1">Whole body or cell culture</tissue>
    </source>
</reference>
<comment type="caution">
    <text evidence="1">The sequence shown here is derived from an EMBL/GenBank/DDBJ whole genome shotgun (WGS) entry which is preliminary data.</text>
</comment>
<gene>
    <name evidence="1" type="ORF">PVAND_005396</name>
</gene>
<protein>
    <submittedName>
        <fullName evidence="1">Uncharacterized protein</fullName>
    </submittedName>
</protein>
<sequence length="257" mass="29060">MSLKNFKSQSSSTTQQLLIPTIDDTIIANLDNLISKFKDPKFRQSESDLLKSLDDLKNVKSLLQKFNDQIQSSFESSFESIDDIAIRRSIEMIENNGKFLHTIGSDDSIASNENPLCTSSRKSSKILHQWSATSLKNSISVSPCKFNQPTVKKLSPILPPKKTKKKIKKNDEKQSPKIIKTFHATCRIHKYDNNSHTFEVLQPRSVTKSDNDNVPSEIVIVLLANGETALFASKQCSFLDINSRRRQMHGDTQKIFS</sequence>
<dbReference type="OrthoDB" id="10590660at2759"/>
<organism evidence="1 2">
    <name type="scientific">Polypedilum vanderplanki</name>
    <name type="common">Sleeping chironomid midge</name>
    <dbReference type="NCBI Taxonomy" id="319348"/>
    <lineage>
        <taxon>Eukaryota</taxon>
        <taxon>Metazoa</taxon>
        <taxon>Ecdysozoa</taxon>
        <taxon>Arthropoda</taxon>
        <taxon>Hexapoda</taxon>
        <taxon>Insecta</taxon>
        <taxon>Pterygota</taxon>
        <taxon>Neoptera</taxon>
        <taxon>Endopterygota</taxon>
        <taxon>Diptera</taxon>
        <taxon>Nematocera</taxon>
        <taxon>Chironomoidea</taxon>
        <taxon>Chironomidae</taxon>
        <taxon>Chironominae</taxon>
        <taxon>Polypedilum</taxon>
        <taxon>Polypedilum</taxon>
    </lineage>
</organism>